<dbReference type="InterPro" id="IPR006329">
    <property type="entry name" value="AMPD"/>
</dbReference>
<dbReference type="EC" id="3.5.4.6" evidence="3"/>
<dbReference type="InterPro" id="IPR032466">
    <property type="entry name" value="Metal_Hydrolase"/>
</dbReference>
<comment type="caution">
    <text evidence="10">The sequence shown here is derived from an EMBL/GenBank/DDBJ whole genome shotgun (WGS) entry which is preliminary data.</text>
</comment>
<dbReference type="STRING" id="542762.A0A4S4CYD5"/>
<evidence type="ECO:0000256" key="6">
    <source>
        <dbReference type="ARBA" id="ARBA00022833"/>
    </source>
</evidence>
<comment type="similarity">
    <text evidence="2">Belongs to the metallo-dependent hydrolases superfamily. Adenosine and AMP deaminases family.</text>
</comment>
<feature type="binding site" evidence="8">
    <location>
        <begin position="164"/>
        <end position="167"/>
    </location>
    <ligand>
        <name>substrate</name>
    </ligand>
</feature>
<feature type="binding site" evidence="9">
    <location>
        <position position="86"/>
    </location>
    <ligand>
        <name>Zn(2+)</name>
        <dbReference type="ChEBI" id="CHEBI:29105"/>
        <note>catalytic</note>
    </ligand>
</feature>
<keyword evidence="6 9" id="KW-0862">Zinc</keyword>
<dbReference type="InterPro" id="IPR006650">
    <property type="entry name" value="A/AMP_deam_AS"/>
</dbReference>
<comment type="cofactor">
    <cofactor evidence="9">
        <name>Zn(2+)</name>
        <dbReference type="ChEBI" id="CHEBI:29105"/>
    </cofactor>
    <text evidence="9">Binds 1 zinc ion per subunit.</text>
</comment>
<dbReference type="GO" id="GO:0032264">
    <property type="term" value="P:IMP salvage"/>
    <property type="evidence" value="ECO:0007669"/>
    <property type="project" value="UniProtKB-UniPathway"/>
</dbReference>
<dbReference type="PANTHER" id="PTHR11359:SF0">
    <property type="entry name" value="AMP DEAMINASE"/>
    <property type="match status" value="1"/>
</dbReference>
<evidence type="ECO:0000256" key="5">
    <source>
        <dbReference type="ARBA" id="ARBA00022801"/>
    </source>
</evidence>
<reference evidence="10 11" key="1">
    <citation type="journal article" date="2018" name="Proc. Natl. Acad. Sci. U.S.A.">
        <title>Draft genome sequence of Camellia sinensis var. sinensis provides insights into the evolution of the tea genome and tea quality.</title>
        <authorList>
            <person name="Wei C."/>
            <person name="Yang H."/>
            <person name="Wang S."/>
            <person name="Zhao J."/>
            <person name="Liu C."/>
            <person name="Gao L."/>
            <person name="Xia E."/>
            <person name="Lu Y."/>
            <person name="Tai Y."/>
            <person name="She G."/>
            <person name="Sun J."/>
            <person name="Cao H."/>
            <person name="Tong W."/>
            <person name="Gao Q."/>
            <person name="Li Y."/>
            <person name="Deng W."/>
            <person name="Jiang X."/>
            <person name="Wang W."/>
            <person name="Chen Q."/>
            <person name="Zhang S."/>
            <person name="Li H."/>
            <person name="Wu J."/>
            <person name="Wang P."/>
            <person name="Li P."/>
            <person name="Shi C."/>
            <person name="Zheng F."/>
            <person name="Jian J."/>
            <person name="Huang B."/>
            <person name="Shan D."/>
            <person name="Shi M."/>
            <person name="Fang C."/>
            <person name="Yue Y."/>
            <person name="Li F."/>
            <person name="Li D."/>
            <person name="Wei S."/>
            <person name="Han B."/>
            <person name="Jiang C."/>
            <person name="Yin Y."/>
            <person name="Xia T."/>
            <person name="Zhang Z."/>
            <person name="Bennetzen J.L."/>
            <person name="Zhao S."/>
            <person name="Wan X."/>
        </authorList>
    </citation>
    <scope>NUCLEOTIDE SEQUENCE [LARGE SCALE GENOMIC DNA]</scope>
    <source>
        <strain evidence="11">cv. Shuchazao</strain>
        <tissue evidence="10">Leaf</tissue>
    </source>
</reference>
<evidence type="ECO:0000256" key="9">
    <source>
        <dbReference type="PIRSR" id="PIRSR606329-3"/>
    </source>
</evidence>
<feature type="binding site" evidence="9">
    <location>
        <position position="163"/>
    </location>
    <ligand>
        <name>Zn(2+)</name>
        <dbReference type="ChEBI" id="CHEBI:29105"/>
        <note>catalytic</note>
    </ligand>
</feature>
<dbReference type="GO" id="GO:0003876">
    <property type="term" value="F:AMP deaminase activity"/>
    <property type="evidence" value="ECO:0007669"/>
    <property type="project" value="UniProtKB-EC"/>
</dbReference>
<keyword evidence="4 9" id="KW-0479">Metal-binding</keyword>
<evidence type="ECO:0000256" key="2">
    <source>
        <dbReference type="ARBA" id="ARBA00006676"/>
    </source>
</evidence>
<evidence type="ECO:0000313" key="11">
    <source>
        <dbReference type="Proteomes" id="UP000306102"/>
    </source>
</evidence>
<protein>
    <recommendedName>
        <fullName evidence="3">AMP deaminase</fullName>
        <ecNumber evidence="3">3.5.4.6</ecNumber>
    </recommendedName>
</protein>
<evidence type="ECO:0000256" key="1">
    <source>
        <dbReference type="ARBA" id="ARBA00004955"/>
    </source>
</evidence>
<sequence>MGIVTSFQNILDNIFLPLFEVVGLDLVDDESKPEGRPTKHMPTPAQWTNIFNPAFSYYVYYCYANLYTLNKLRESKGMTTIKFRPHSGEAGDIDHLAATFLTAQNISHGINLRKSPVLQYLYYLAQIGLAMSPLSNNSLFLDYHRNPLPMFFLRGLNVSLSTDDPLQIHLTKEPLVEEYSIAASVSGLSPSLCTTDTRGSLLTRQFGGFTSLCCYVEATSHWIGKEYYERGPNGNDIHKTNVPHIRLEFRDMGRAGQKAEAIPWRSVADINENAVLMSSAFQEELGARIKD</sequence>
<evidence type="ECO:0000313" key="10">
    <source>
        <dbReference type="EMBL" id="THF94708.1"/>
    </source>
</evidence>
<dbReference type="GO" id="GO:0046033">
    <property type="term" value="P:AMP metabolic process"/>
    <property type="evidence" value="ECO:0007669"/>
    <property type="project" value="TreeGrafter"/>
</dbReference>
<keyword evidence="11" id="KW-1185">Reference proteome</keyword>
<dbReference type="PANTHER" id="PTHR11359">
    <property type="entry name" value="AMP DEAMINASE"/>
    <property type="match status" value="1"/>
</dbReference>
<name>A0A4S4CYD5_CAMSN</name>
<evidence type="ECO:0000256" key="3">
    <source>
        <dbReference type="ARBA" id="ARBA00012775"/>
    </source>
</evidence>
<evidence type="ECO:0000256" key="4">
    <source>
        <dbReference type="ARBA" id="ARBA00022723"/>
    </source>
</evidence>
<dbReference type="PROSITE" id="PS00485">
    <property type="entry name" value="A_DEAMINASE"/>
    <property type="match status" value="1"/>
</dbReference>
<dbReference type="GO" id="GO:0005829">
    <property type="term" value="C:cytosol"/>
    <property type="evidence" value="ECO:0007669"/>
    <property type="project" value="TreeGrafter"/>
</dbReference>
<dbReference type="Proteomes" id="UP000306102">
    <property type="component" value="Unassembled WGS sequence"/>
</dbReference>
<proteinExistence type="inferred from homology"/>
<feature type="binding site" evidence="8">
    <location>
        <position position="89"/>
    </location>
    <ligand>
        <name>substrate</name>
    </ligand>
</feature>
<accession>A0A4S4CYD5</accession>
<dbReference type="UniPathway" id="UPA00591">
    <property type="reaction ID" value="UER00663"/>
</dbReference>
<dbReference type="Gene3D" id="3.20.20.140">
    <property type="entry name" value="Metal-dependent hydrolases"/>
    <property type="match status" value="1"/>
</dbReference>
<keyword evidence="5" id="KW-0378">Hydrolase</keyword>
<evidence type="ECO:0000256" key="8">
    <source>
        <dbReference type="PIRSR" id="PIRSR606329-2"/>
    </source>
</evidence>
<dbReference type="GO" id="GO:0046872">
    <property type="term" value="F:metal ion binding"/>
    <property type="evidence" value="ECO:0007669"/>
    <property type="project" value="UniProtKB-KW"/>
</dbReference>
<dbReference type="Pfam" id="PF19326">
    <property type="entry name" value="AMP_deaminase"/>
    <property type="match status" value="1"/>
</dbReference>
<gene>
    <name evidence="10" type="ORF">TEA_006510</name>
</gene>
<organism evidence="10 11">
    <name type="scientific">Camellia sinensis var. sinensis</name>
    <name type="common">China tea</name>
    <dbReference type="NCBI Taxonomy" id="542762"/>
    <lineage>
        <taxon>Eukaryota</taxon>
        <taxon>Viridiplantae</taxon>
        <taxon>Streptophyta</taxon>
        <taxon>Embryophyta</taxon>
        <taxon>Tracheophyta</taxon>
        <taxon>Spermatophyta</taxon>
        <taxon>Magnoliopsida</taxon>
        <taxon>eudicotyledons</taxon>
        <taxon>Gunneridae</taxon>
        <taxon>Pentapetalae</taxon>
        <taxon>asterids</taxon>
        <taxon>Ericales</taxon>
        <taxon>Theaceae</taxon>
        <taxon>Camellia</taxon>
    </lineage>
</organism>
<dbReference type="EMBL" id="SDRB02013563">
    <property type="protein sequence ID" value="THF94708.1"/>
    <property type="molecule type" value="Genomic_DNA"/>
</dbReference>
<comment type="pathway">
    <text evidence="1">Purine metabolism; IMP biosynthesis via salvage pathway; IMP from AMP: step 1/1.</text>
</comment>
<feature type="active site" description="Proton acceptor" evidence="7">
    <location>
        <position position="108"/>
    </location>
</feature>
<dbReference type="SUPFAM" id="SSF51556">
    <property type="entry name" value="Metallo-dependent hydrolases"/>
    <property type="match status" value="1"/>
</dbReference>
<evidence type="ECO:0000256" key="7">
    <source>
        <dbReference type="PIRSR" id="PIRSR606329-1"/>
    </source>
</evidence>
<dbReference type="AlphaFoldDB" id="A0A4S4CYD5"/>